<feature type="region of interest" description="Disordered" evidence="2">
    <location>
        <begin position="417"/>
        <end position="599"/>
    </location>
</feature>
<proteinExistence type="predicted"/>
<dbReference type="EMBL" id="BRYB01002178">
    <property type="protein sequence ID" value="GMI40750.1"/>
    <property type="molecule type" value="Genomic_DNA"/>
</dbReference>
<feature type="region of interest" description="Disordered" evidence="2">
    <location>
        <begin position="812"/>
        <end position="861"/>
    </location>
</feature>
<feature type="compositionally biased region" description="Polar residues" evidence="2">
    <location>
        <begin position="831"/>
        <end position="842"/>
    </location>
</feature>
<evidence type="ECO:0000256" key="2">
    <source>
        <dbReference type="SAM" id="MobiDB-lite"/>
    </source>
</evidence>
<evidence type="ECO:0000313" key="3">
    <source>
        <dbReference type="EMBL" id="GMI40750.1"/>
    </source>
</evidence>
<feature type="compositionally biased region" description="Basic residues" evidence="2">
    <location>
        <begin position="481"/>
        <end position="490"/>
    </location>
</feature>
<feature type="compositionally biased region" description="Basic and acidic residues" evidence="2">
    <location>
        <begin position="583"/>
        <end position="592"/>
    </location>
</feature>
<name>A0ABQ6N5L8_9STRA</name>
<feature type="compositionally biased region" description="Low complexity" evidence="2">
    <location>
        <begin position="143"/>
        <end position="164"/>
    </location>
</feature>
<feature type="compositionally biased region" description="Basic and acidic residues" evidence="2">
    <location>
        <begin position="812"/>
        <end position="829"/>
    </location>
</feature>
<feature type="region of interest" description="Disordered" evidence="2">
    <location>
        <begin position="138"/>
        <end position="165"/>
    </location>
</feature>
<feature type="coiled-coil region" evidence="1">
    <location>
        <begin position="1365"/>
        <end position="1396"/>
    </location>
</feature>
<feature type="compositionally biased region" description="Basic residues" evidence="2">
    <location>
        <begin position="536"/>
        <end position="545"/>
    </location>
</feature>
<comment type="caution">
    <text evidence="3">The sequence shown here is derived from an EMBL/GenBank/DDBJ whole genome shotgun (WGS) entry which is preliminary data.</text>
</comment>
<feature type="compositionally biased region" description="Low complexity" evidence="2">
    <location>
        <begin position="469"/>
        <end position="480"/>
    </location>
</feature>
<feature type="coiled-coil region" evidence="1">
    <location>
        <begin position="1517"/>
        <end position="1604"/>
    </location>
</feature>
<feature type="region of interest" description="Disordered" evidence="2">
    <location>
        <begin position="1709"/>
        <end position="1730"/>
    </location>
</feature>
<feature type="compositionally biased region" description="Basic and acidic residues" evidence="2">
    <location>
        <begin position="843"/>
        <end position="861"/>
    </location>
</feature>
<feature type="coiled-coil region" evidence="1">
    <location>
        <begin position="976"/>
        <end position="1095"/>
    </location>
</feature>
<organism evidence="3 4">
    <name type="scientific">Tetraparma gracilis</name>
    <dbReference type="NCBI Taxonomy" id="2962635"/>
    <lineage>
        <taxon>Eukaryota</taxon>
        <taxon>Sar</taxon>
        <taxon>Stramenopiles</taxon>
        <taxon>Ochrophyta</taxon>
        <taxon>Bolidophyceae</taxon>
        <taxon>Parmales</taxon>
        <taxon>Triparmaceae</taxon>
        <taxon>Tetraparma</taxon>
    </lineage>
</organism>
<feature type="coiled-coil region" evidence="1">
    <location>
        <begin position="1120"/>
        <end position="1225"/>
    </location>
</feature>
<keyword evidence="1" id="KW-0175">Coiled coil</keyword>
<reference evidence="3 4" key="1">
    <citation type="journal article" date="2023" name="Commun. Biol.">
        <title>Genome analysis of Parmales, the sister group of diatoms, reveals the evolutionary specialization of diatoms from phago-mixotrophs to photoautotrophs.</title>
        <authorList>
            <person name="Ban H."/>
            <person name="Sato S."/>
            <person name="Yoshikawa S."/>
            <person name="Yamada K."/>
            <person name="Nakamura Y."/>
            <person name="Ichinomiya M."/>
            <person name="Sato N."/>
            <person name="Blanc-Mathieu R."/>
            <person name="Endo H."/>
            <person name="Kuwata A."/>
            <person name="Ogata H."/>
        </authorList>
    </citation>
    <scope>NUCLEOTIDE SEQUENCE [LARGE SCALE GENOMIC DNA]</scope>
</reference>
<accession>A0ABQ6N5L8</accession>
<keyword evidence="4" id="KW-1185">Reference proteome</keyword>
<feature type="coiled-coil region" evidence="1">
    <location>
        <begin position="698"/>
        <end position="753"/>
    </location>
</feature>
<sequence>MSRPLPWSWVAPLLSTDVSTPTSPGSRCSLKLLDTAFLSANNKVGSWLYTSKKGEVTKKKKDNLSLPKVLERFTRFALANPTNAAGPQHVCVVHSRSGDRRLLSHGDFQKCVEEGSGLEDAEALQCYLRPRGGQEEVHRCKYSPSGSSFSVSSGSDSRPISDSPVTSEITSLADLIASHISLAATKMSNKASPGPDLTCAAFTADFVLDDNGQLWLCSVSDCVVGPAPSPPSPLPDTMPPISTSMGGSPPRKDNALPSLDDGAPASKHAPTSLFFKEGHGSNAVWRCARGIEELPGLACWSEPDPNGARSVDMSTLNALWSGEIVQGPPRGNERNKAKRFKVSCKSVLLAAEAEGFLLGQVRSGSGAELASKWRSADRANQSALASKKPANYYDEVTVDGDCYEACMALDSLRSDDFEIGGPGSPAPTHGIRPKSEDGRRSRGEKEPGRNNKKAQTGGIPGAENRENDSAGPPSSAGSSRRPSRQGKKSKDRLGGDTLASREAFLAKPEMPGADEKENKAMRKVKSIYEQPDPRDTKKKTKKKKNKDGIDMDEFQKFMDGSDQQRGGGQHESLNTLSASQDIETQKRIEQQLKKKKVTREANFATTSALGRDPKSFAAATDDYAARASQEAAEIQETIARASMSKTERDFLARRGIESKAPEMPEPITGNNLGFPNAQQMREQYNRNNNKADANSEVVNAMRDRITEMENEVKGLKMKARGAEEAALDFSNKAKEANRKLSTAQKKFTGAMREKDEEHERNLLELGSELSSSKAEAANLKTQLSMSSGAAMNAANPRDSSYQQELLKKVESLHKELSDSQKRSNEEKRALMSQNAKNNQDTSAAHRSELKQMRDKNSELEDRMSDMNEQFREVDKEKGLLNQKLADSEKRKNLAQLEAEKLRTDVKTLQQSLQATQSLDMAQGEMYKDGESTIAALTATSDARIRTLNNKVEYLKAQLASEASLKDQYAVTITELRKEREDNNMATKNKLKELESLKEREVAQMEEKMRESMDGPLNEVSHMQGKVAALQAQLGDAMQDIAQARKKEEAARGETGKERSRISSIQHELNMATNELESAREEVNILKENSSNAAANEAMLRRLDNERQYLKNQLTSEVTCKNELQETLERTTRQLGEMKAAWKSESENLTLKIRQENTRRDAIETELQTRNQSCEAEIKKQNDQLEELKGAYTKTRDQLRLDQAAVENMRATTIRLAEELKGAQDELVNSKVMTEETQKRHAENMKTVTSTVAQAEDARRRESERLQAETRNALQQTSEVQRQMMVLKEQMGLQGMAALKTRAAQTVGAAMTKWMKQQLHLGFNSWAKATMMYKAVDKAGEQIRQAVRVTEEKMKEEREMACRMVMAKMANEKEDTVKRMEEAAAEDRKKLVKAAQDDINRAVENERKRSTNLLKENQMKMEEQFKATIEKHKAAIKEMAEAHEAHQSSIKAGIQKDIERAVFEAEATFLERQTKLMREQDERWKHTLTENEKRLHADFAEAKKKHAAEFDTILDDHIAKFEDEKIQMMERKKEELEKAVKLEEGRMQMELTKAVAQESFKNSQHLNKEMERMRFEVERAREEGEGKLSAEMARWEENLEKMKGEWETDMEASYAERIRDLGDAEKDKRQKAVRLEAGKWQKALRETEDRIEAERLASFKKGAAERDFTAQKELEELKSAANVALEKVKESAKDSLKQALAESAAQLKLAREHGQREKEAAIEKGLREATEDKRKAVEEALDIFSKNAEKKKAEAVESATAREKMSTKRVEAELESVTASWRRDQSENVDLKAQLDHLKVNSKSDMKNHMMAAEEAAAKAKEQYDLQLAQALQRLKEQLEEKQAKLVEELNGKFADEKDGAVREAQKAAEKEMESALGALEAESEKLISSLEQAMAGLRRSKKETEEELAETKSMLEENEDSIYDLQTAAKLKQKEASLSVWKLSAGAVKQRVMYMGMLENKDKEKAGEKVFMQKEAERADEKRRKEIGVLDGILDACKQQRELMHETLVNHKRETLVEHKVQSGVVSRELESIALERDSVEGQREALVKQLGSMEESLKDLEEQINTHSKTSTIQGGRVNVSHARKKRRLDEEFEALLDTIEQKRAELQGVDDKLKELMESKEDAEDRMKTLERLLVEVLVEQQKKLLSILAQKPEDVARQMREEGHGG</sequence>
<feature type="compositionally biased region" description="Pro residues" evidence="2">
    <location>
        <begin position="227"/>
        <end position="238"/>
    </location>
</feature>
<evidence type="ECO:0000256" key="1">
    <source>
        <dbReference type="SAM" id="Coils"/>
    </source>
</evidence>
<feature type="compositionally biased region" description="Basic and acidic residues" evidence="2">
    <location>
        <begin position="546"/>
        <end position="556"/>
    </location>
</feature>
<dbReference type="Proteomes" id="UP001165060">
    <property type="component" value="Unassembled WGS sequence"/>
</dbReference>
<feature type="coiled-coil region" evidence="1">
    <location>
        <begin position="2044"/>
        <end position="2142"/>
    </location>
</feature>
<feature type="coiled-coil region" evidence="1">
    <location>
        <begin position="1802"/>
        <end position="1921"/>
    </location>
</feature>
<protein>
    <submittedName>
        <fullName evidence="3">Uncharacterized protein</fullName>
    </submittedName>
</protein>
<feature type="compositionally biased region" description="Basic and acidic residues" evidence="2">
    <location>
        <begin position="433"/>
        <end position="449"/>
    </location>
</feature>
<feature type="compositionally biased region" description="Polar residues" evidence="2">
    <location>
        <begin position="571"/>
        <end position="582"/>
    </location>
</feature>
<gene>
    <name evidence="3" type="ORF">TeGR_g8830</name>
</gene>
<evidence type="ECO:0000313" key="4">
    <source>
        <dbReference type="Proteomes" id="UP001165060"/>
    </source>
</evidence>
<feature type="region of interest" description="Disordered" evidence="2">
    <location>
        <begin position="227"/>
        <end position="270"/>
    </location>
</feature>